<dbReference type="AlphaFoldDB" id="E4T1N8"/>
<dbReference type="PROSITE" id="PS51257">
    <property type="entry name" value="PROKAR_LIPOPROTEIN"/>
    <property type="match status" value="1"/>
</dbReference>
<keyword evidence="4" id="KW-1185">Reference proteome</keyword>
<dbReference type="eggNOG" id="COG3391">
    <property type="taxonomic scope" value="Bacteria"/>
</dbReference>
<keyword evidence="3" id="KW-0675">Receptor</keyword>
<keyword evidence="1" id="KW-0732">Signal</keyword>
<evidence type="ECO:0000313" key="4">
    <source>
        <dbReference type="Proteomes" id="UP000008718"/>
    </source>
</evidence>
<dbReference type="InterPro" id="IPR011042">
    <property type="entry name" value="6-blade_b-propeller_TolB-like"/>
</dbReference>
<sequence>MSMKTNLFFCILVIASAVTFASCSKDDESTITKKEYTGIYFMDTDNEDIETIAIAGGTPKALASGISGAGIAYDKVNEKIYYSDFADSDTPNGKIWKMDVGGTNPKVLVSGIQDPHSIALDLTNGKVYWGDGDGNVSRCNLNGDSLVTGFIKIDGGAIRSMALDPINKKLYFCDTNNNNLYMSNQDGSSTSIILSGYYGYAIAVDNKNNKIYFDAQSDDGTVSGLYRANLDGTNPVEIDNTQSRIYGIALDVENSKVYWSGRDTKEIYQANLNGTKKVTLATGLGKPRGIFLKY</sequence>
<dbReference type="EMBL" id="CP002345">
    <property type="protein sequence ID" value="ADQ78632.1"/>
    <property type="molecule type" value="Genomic_DNA"/>
</dbReference>
<name>E4T1N8_PALPW</name>
<dbReference type="STRING" id="694427.Palpr_0472"/>
<dbReference type="HOGENOM" id="CLU_008163_5_1_10"/>
<evidence type="ECO:0000313" key="3">
    <source>
        <dbReference type="EMBL" id="ADQ78632.1"/>
    </source>
</evidence>
<evidence type="ECO:0000259" key="2">
    <source>
        <dbReference type="Pfam" id="PF00930"/>
    </source>
</evidence>
<feature type="signal peptide" evidence="1">
    <location>
        <begin position="1"/>
        <end position="21"/>
    </location>
</feature>
<dbReference type="Proteomes" id="UP000008718">
    <property type="component" value="Chromosome"/>
</dbReference>
<keyword evidence="3" id="KW-0449">Lipoprotein</keyword>
<reference key="1">
    <citation type="submission" date="2010-11" db="EMBL/GenBank/DDBJ databases">
        <title>The complete genome of Paludibacter propionicigenes DSM 17365.</title>
        <authorList>
            <consortium name="US DOE Joint Genome Institute (JGI-PGF)"/>
            <person name="Lucas S."/>
            <person name="Copeland A."/>
            <person name="Lapidus A."/>
            <person name="Bruce D."/>
            <person name="Goodwin L."/>
            <person name="Pitluck S."/>
            <person name="Kyrpides N."/>
            <person name="Mavromatis K."/>
            <person name="Ivanova N."/>
            <person name="Munk A.C."/>
            <person name="Brettin T."/>
            <person name="Detter J.C."/>
            <person name="Han C."/>
            <person name="Tapia R."/>
            <person name="Land M."/>
            <person name="Hauser L."/>
            <person name="Markowitz V."/>
            <person name="Cheng J.-F."/>
            <person name="Hugenholtz P."/>
            <person name="Woyke T."/>
            <person name="Wu D."/>
            <person name="Gronow S."/>
            <person name="Wellnitz S."/>
            <person name="Brambilla E."/>
            <person name="Klenk H.-P."/>
            <person name="Eisen J.A."/>
        </authorList>
    </citation>
    <scope>NUCLEOTIDE SEQUENCE</scope>
    <source>
        <strain>WB4</strain>
    </source>
</reference>
<dbReference type="GO" id="GO:0006508">
    <property type="term" value="P:proteolysis"/>
    <property type="evidence" value="ECO:0007669"/>
    <property type="project" value="InterPro"/>
</dbReference>
<dbReference type="InterPro" id="IPR050778">
    <property type="entry name" value="Cueball_EGF_LRP_Nidogen"/>
</dbReference>
<dbReference type="SUPFAM" id="SSF63825">
    <property type="entry name" value="YWTD domain"/>
    <property type="match status" value="1"/>
</dbReference>
<dbReference type="OrthoDB" id="1491481at2"/>
<dbReference type="InterPro" id="IPR002469">
    <property type="entry name" value="Peptidase_S9B_N"/>
</dbReference>
<dbReference type="KEGG" id="ppn:Palpr_0472"/>
<evidence type="ECO:0000256" key="1">
    <source>
        <dbReference type="SAM" id="SignalP"/>
    </source>
</evidence>
<proteinExistence type="predicted"/>
<accession>E4T1N8</accession>
<dbReference type="SMART" id="SM00135">
    <property type="entry name" value="LY"/>
    <property type="match status" value="4"/>
</dbReference>
<dbReference type="InterPro" id="IPR000033">
    <property type="entry name" value="LDLR_classB_rpt"/>
</dbReference>
<dbReference type="Pfam" id="PF00930">
    <property type="entry name" value="DPPIV_N"/>
    <property type="match status" value="1"/>
</dbReference>
<reference evidence="3 4" key="2">
    <citation type="journal article" date="2011" name="Stand. Genomic Sci.">
        <title>Complete genome sequence of Paludibacter propionicigenes type strain (WB4).</title>
        <authorList>
            <person name="Gronow S."/>
            <person name="Munk C."/>
            <person name="Lapidus A."/>
            <person name="Nolan M."/>
            <person name="Lucas S."/>
            <person name="Hammon N."/>
            <person name="Deshpande S."/>
            <person name="Cheng J.F."/>
            <person name="Tapia R."/>
            <person name="Han C."/>
            <person name="Goodwin L."/>
            <person name="Pitluck S."/>
            <person name="Liolios K."/>
            <person name="Ivanova N."/>
            <person name="Mavromatis K."/>
            <person name="Mikhailova N."/>
            <person name="Pati A."/>
            <person name="Chen A."/>
            <person name="Palaniappan K."/>
            <person name="Land M."/>
            <person name="Hauser L."/>
            <person name="Chang Y.J."/>
            <person name="Jeffries C.D."/>
            <person name="Brambilla E."/>
            <person name="Rohde M."/>
            <person name="Goker M."/>
            <person name="Detter J.C."/>
            <person name="Woyke T."/>
            <person name="Bristow J."/>
            <person name="Eisen J.A."/>
            <person name="Markowitz V."/>
            <person name="Hugenholtz P."/>
            <person name="Kyrpides N.C."/>
            <person name="Klenk H.P."/>
        </authorList>
    </citation>
    <scope>NUCLEOTIDE SEQUENCE [LARGE SCALE GENOMIC DNA]</scope>
    <source>
        <strain evidence="4">DSM 17365 / JCM 13257 / WB4</strain>
    </source>
</reference>
<dbReference type="PROSITE" id="PS51120">
    <property type="entry name" value="LDLRB"/>
    <property type="match status" value="1"/>
</dbReference>
<feature type="chain" id="PRO_5003189344" evidence="1">
    <location>
        <begin position="22"/>
        <end position="294"/>
    </location>
</feature>
<dbReference type="PANTHER" id="PTHR46513">
    <property type="entry name" value="VITELLOGENIN RECEPTOR-LIKE PROTEIN-RELATED-RELATED"/>
    <property type="match status" value="1"/>
</dbReference>
<feature type="domain" description="Dipeptidylpeptidase IV N-terminal" evidence="2">
    <location>
        <begin position="175"/>
        <end position="249"/>
    </location>
</feature>
<dbReference type="Gene3D" id="2.120.10.30">
    <property type="entry name" value="TolB, C-terminal domain"/>
    <property type="match status" value="2"/>
</dbReference>
<organism evidence="3 4">
    <name type="scientific">Paludibacter propionicigenes (strain DSM 17365 / JCM 13257 / WB4)</name>
    <dbReference type="NCBI Taxonomy" id="694427"/>
    <lineage>
        <taxon>Bacteria</taxon>
        <taxon>Pseudomonadati</taxon>
        <taxon>Bacteroidota</taxon>
        <taxon>Bacteroidia</taxon>
        <taxon>Bacteroidales</taxon>
        <taxon>Paludibacteraceae</taxon>
        <taxon>Paludibacter</taxon>
    </lineage>
</organism>
<protein>
    <submittedName>
        <fullName evidence="3">Low-density lipoprotein receptor YWTD repeat-containing protein</fullName>
    </submittedName>
</protein>
<gene>
    <name evidence="3" type="ordered locus">Palpr_0472</name>
</gene>